<dbReference type="EMBL" id="JBFAKC010000013">
    <property type="protein sequence ID" value="MEV0711117.1"/>
    <property type="molecule type" value="Genomic_DNA"/>
</dbReference>
<comment type="caution">
    <text evidence="3">The sequence shown here is derived from an EMBL/GenBank/DDBJ whole genome shotgun (WGS) entry which is preliminary data.</text>
</comment>
<keyword evidence="4" id="KW-1185">Reference proteome</keyword>
<dbReference type="InterPro" id="IPR000944">
    <property type="entry name" value="Tscrpt_reg_Rrf2"/>
</dbReference>
<evidence type="ECO:0000256" key="1">
    <source>
        <dbReference type="ARBA" id="ARBA00023125"/>
    </source>
</evidence>
<reference evidence="3 4" key="1">
    <citation type="submission" date="2024-06" db="EMBL/GenBank/DDBJ databases">
        <title>The Natural Products Discovery Center: Release of the First 8490 Sequenced Strains for Exploring Actinobacteria Biosynthetic Diversity.</title>
        <authorList>
            <person name="Kalkreuter E."/>
            <person name="Kautsar S.A."/>
            <person name="Yang D."/>
            <person name="Bader C.D."/>
            <person name="Teijaro C.N."/>
            <person name="Fluegel L."/>
            <person name="Davis C.M."/>
            <person name="Simpson J.R."/>
            <person name="Lauterbach L."/>
            <person name="Steele A.D."/>
            <person name="Gui C."/>
            <person name="Meng S."/>
            <person name="Li G."/>
            <person name="Viehrig K."/>
            <person name="Ye F."/>
            <person name="Su P."/>
            <person name="Kiefer A.F."/>
            <person name="Nichols A."/>
            <person name="Cepeda A.J."/>
            <person name="Yan W."/>
            <person name="Fan B."/>
            <person name="Jiang Y."/>
            <person name="Adhikari A."/>
            <person name="Zheng C.-J."/>
            <person name="Schuster L."/>
            <person name="Cowan T.M."/>
            <person name="Smanski M.J."/>
            <person name="Chevrette M.G."/>
            <person name="De Carvalho L.P.S."/>
            <person name="Shen B."/>
        </authorList>
    </citation>
    <scope>NUCLEOTIDE SEQUENCE [LARGE SCALE GENOMIC DNA]</scope>
    <source>
        <strain evidence="3 4">NPDC050403</strain>
    </source>
</reference>
<organism evidence="3 4">
    <name type="scientific">Nocardia aurea</name>
    <dbReference type="NCBI Taxonomy" id="2144174"/>
    <lineage>
        <taxon>Bacteria</taxon>
        <taxon>Bacillati</taxon>
        <taxon>Actinomycetota</taxon>
        <taxon>Actinomycetes</taxon>
        <taxon>Mycobacteriales</taxon>
        <taxon>Nocardiaceae</taxon>
        <taxon>Nocardia</taxon>
    </lineage>
</organism>
<dbReference type="NCBIfam" id="TIGR00738">
    <property type="entry name" value="rrf2_super"/>
    <property type="match status" value="1"/>
</dbReference>
<keyword evidence="1" id="KW-0238">DNA-binding</keyword>
<proteinExistence type="predicted"/>
<accession>A0ABV3G0C0</accession>
<dbReference type="Pfam" id="PF02082">
    <property type="entry name" value="Rrf2"/>
    <property type="match status" value="1"/>
</dbReference>
<dbReference type="Proteomes" id="UP001551695">
    <property type="component" value="Unassembled WGS sequence"/>
</dbReference>
<dbReference type="PANTHER" id="PTHR33221:SF4">
    <property type="entry name" value="HTH-TYPE TRANSCRIPTIONAL REPRESSOR NSRR"/>
    <property type="match status" value="1"/>
</dbReference>
<dbReference type="RefSeq" id="WP_109527766.1">
    <property type="nucleotide sequence ID" value="NZ_JBEXKW010000006.1"/>
</dbReference>
<protein>
    <submittedName>
        <fullName evidence="3">Rrf2 family transcriptional regulator</fullName>
    </submittedName>
</protein>
<dbReference type="SUPFAM" id="SSF46785">
    <property type="entry name" value="Winged helix' DNA-binding domain"/>
    <property type="match status" value="1"/>
</dbReference>
<comment type="cofactor">
    <cofactor evidence="2">
        <name>[2Fe-2S] cluster</name>
        <dbReference type="ChEBI" id="CHEBI:190135"/>
    </cofactor>
</comment>
<evidence type="ECO:0000313" key="3">
    <source>
        <dbReference type="EMBL" id="MEV0711117.1"/>
    </source>
</evidence>
<dbReference type="InterPro" id="IPR036388">
    <property type="entry name" value="WH-like_DNA-bd_sf"/>
</dbReference>
<dbReference type="InterPro" id="IPR036390">
    <property type="entry name" value="WH_DNA-bd_sf"/>
</dbReference>
<dbReference type="Gene3D" id="1.10.10.10">
    <property type="entry name" value="Winged helix-like DNA-binding domain superfamily/Winged helix DNA-binding domain"/>
    <property type="match status" value="1"/>
</dbReference>
<evidence type="ECO:0000313" key="4">
    <source>
        <dbReference type="Proteomes" id="UP001551695"/>
    </source>
</evidence>
<sequence>MQLSRFTDIGLRAIMRLAVSDESDGRVTTRLIAKQVAVSEHHVAKAVARLVDLGLVEAQRGRNGGLFITPAGRTVSVGALIRELENDRPVVVCEGDHPCPLVGACRLRRVLADAEEAFYRELDRYTLADLVNAPTAGLLRLLATPSSRDSAPGEDPR</sequence>
<evidence type="ECO:0000256" key="2">
    <source>
        <dbReference type="ARBA" id="ARBA00034078"/>
    </source>
</evidence>
<name>A0ABV3G0C0_9NOCA</name>
<gene>
    <name evidence="3" type="ORF">AB0I48_26470</name>
</gene>
<dbReference type="PROSITE" id="PS51197">
    <property type="entry name" value="HTH_RRF2_2"/>
    <property type="match status" value="1"/>
</dbReference>
<dbReference type="PANTHER" id="PTHR33221">
    <property type="entry name" value="WINGED HELIX-TURN-HELIX TRANSCRIPTIONAL REGULATOR, RRF2 FAMILY"/>
    <property type="match status" value="1"/>
</dbReference>